<gene>
    <name evidence="3" type="ORF">AVDCRST_MAG63-4739</name>
</gene>
<organism evidence="3">
    <name type="scientific">uncultured Armatimonadetes bacterium</name>
    <dbReference type="NCBI Taxonomy" id="157466"/>
    <lineage>
        <taxon>Bacteria</taxon>
        <taxon>Bacillati</taxon>
        <taxon>Armatimonadota</taxon>
        <taxon>environmental samples</taxon>
    </lineage>
</organism>
<dbReference type="InterPro" id="IPR015914">
    <property type="entry name" value="PAPs_N"/>
</dbReference>
<reference evidence="3" key="1">
    <citation type="submission" date="2020-02" db="EMBL/GenBank/DDBJ databases">
        <authorList>
            <person name="Meier V. D."/>
        </authorList>
    </citation>
    <scope>NUCLEOTIDE SEQUENCE</scope>
    <source>
        <strain evidence="3">AVDCRST_MAG63</strain>
    </source>
</reference>
<keyword evidence="1" id="KW-0732">Signal</keyword>
<protein>
    <recommendedName>
        <fullName evidence="2">Fibronectin type-III domain-containing protein</fullName>
    </recommendedName>
</protein>
<dbReference type="EMBL" id="CADCTO010000662">
    <property type="protein sequence ID" value="CAA9295350.1"/>
    <property type="molecule type" value="Genomic_DNA"/>
</dbReference>
<dbReference type="InterPro" id="IPR003961">
    <property type="entry name" value="FN3_dom"/>
</dbReference>
<dbReference type="CDD" id="cd00063">
    <property type="entry name" value="FN3"/>
    <property type="match status" value="1"/>
</dbReference>
<accession>A0A6J4K4E6</accession>
<dbReference type="InterPro" id="IPR013783">
    <property type="entry name" value="Ig-like_fold"/>
</dbReference>
<dbReference type="InterPro" id="IPR036116">
    <property type="entry name" value="FN3_sf"/>
</dbReference>
<dbReference type="GO" id="GO:0005975">
    <property type="term" value="P:carbohydrate metabolic process"/>
    <property type="evidence" value="ECO:0007669"/>
    <property type="project" value="InterPro"/>
</dbReference>
<evidence type="ECO:0000259" key="2">
    <source>
        <dbReference type="PROSITE" id="PS50853"/>
    </source>
</evidence>
<dbReference type="GO" id="GO:0003993">
    <property type="term" value="F:acid phosphatase activity"/>
    <property type="evidence" value="ECO:0007669"/>
    <property type="project" value="InterPro"/>
</dbReference>
<dbReference type="SUPFAM" id="SSF48208">
    <property type="entry name" value="Six-hairpin glycosidases"/>
    <property type="match status" value="1"/>
</dbReference>
<dbReference type="Gene3D" id="2.60.40.10">
    <property type="entry name" value="Immunoglobulins"/>
    <property type="match status" value="2"/>
</dbReference>
<feature type="chain" id="PRO_5026700868" description="Fibronectin type-III domain-containing protein" evidence="1">
    <location>
        <begin position="31"/>
        <end position="687"/>
    </location>
</feature>
<dbReference type="AlphaFoldDB" id="A0A6J4K4E6"/>
<sequence>MQPSRSLVLPRAGSRTMILLSAAVVTLALAAGGALKAAGQDAADDKKPPAISAPAASEVTFRGATITWKTDRPSTSRVRWGTTPAYENASPESPALVTEHKVVLSGLRPATTYHYRITSRDAAGKEASQAVDAPFTTTVDTSAPFEFAVTVTGPRNGTRGRTLYVAVGSKLIAGTPRNIDLSVDEGASSPGVSFSFLQGYGAGQKTATVWNTDGSATLAVDLKRAPVGPGRVRVVAGGGEGVAAKRIDVPFTVRPVPVPPKKPVRRGPVGPIPGLAQWEANMTAKGKMHCGTRLESGGLWEGNVWYYDGARVYQQIADYTGDASWLGCADRVHTLYRDGYVLANKGGIPGWRIFTHGMREHYMRTADPRSREGVLVLAKNAAGANPATPLAWSISPDASRETAYRILSFLDSDEVGGEPHPHAAAMVDIALGHIDQWFVSKSADYVRPFMFALTAEALIEYERKTGDPRVVPAIRAGADGIWDWWLAEQEAFAYTNVQHFSGGREPAPDLNLLIVPVYSYLYERTGDPKYLARGKRVFSGGVKRAWLDQGKPFSQNYRWSFDFVRTLKMLDRDPARDKAAPVVSAAASAAQAPQPGTLAVTTSEMAECRYALTPGVPYAAMTRRFRTYTGRLHRAPLTGLSPGRAYTFYVKAVDGAGNVTKKDHALKLVVPGAGAGAAPGAASAGVR</sequence>
<feature type="signal peptide" evidence="1">
    <location>
        <begin position="1"/>
        <end position="30"/>
    </location>
</feature>
<dbReference type="Pfam" id="PF16656">
    <property type="entry name" value="Pur_ac_phosph_N"/>
    <property type="match status" value="1"/>
</dbReference>
<dbReference type="GO" id="GO:0046872">
    <property type="term" value="F:metal ion binding"/>
    <property type="evidence" value="ECO:0007669"/>
    <property type="project" value="InterPro"/>
</dbReference>
<dbReference type="SUPFAM" id="SSF49265">
    <property type="entry name" value="Fibronectin type III"/>
    <property type="match status" value="1"/>
</dbReference>
<proteinExistence type="predicted"/>
<feature type="domain" description="Fibronectin type-III" evidence="2">
    <location>
        <begin position="50"/>
        <end position="141"/>
    </location>
</feature>
<dbReference type="InterPro" id="IPR008928">
    <property type="entry name" value="6-hairpin_glycosidase_sf"/>
</dbReference>
<evidence type="ECO:0000256" key="1">
    <source>
        <dbReference type="SAM" id="SignalP"/>
    </source>
</evidence>
<dbReference type="SMART" id="SM00060">
    <property type="entry name" value="FN3"/>
    <property type="match status" value="2"/>
</dbReference>
<name>A0A6J4K4E6_9BACT</name>
<dbReference type="PROSITE" id="PS50853">
    <property type="entry name" value="FN3"/>
    <property type="match status" value="1"/>
</dbReference>
<evidence type="ECO:0000313" key="3">
    <source>
        <dbReference type="EMBL" id="CAA9295350.1"/>
    </source>
</evidence>